<proteinExistence type="predicted"/>
<keyword evidence="3" id="KW-1185">Reference proteome</keyword>
<dbReference type="EMBL" id="JABAIV010000002">
    <property type="protein sequence ID" value="NNG22762.1"/>
    <property type="molecule type" value="Genomic_DNA"/>
</dbReference>
<dbReference type="Proteomes" id="UP000533905">
    <property type="component" value="Unassembled WGS sequence"/>
</dbReference>
<sequence length="691" mass="77642">MTASLCDLVPPEFTQAEDFKKFFGDAGAYYIKRKWESREMLGRTDPKKSCDTNLFFGFFFDGTKNNYRNAVAGNDFSNVAHLYNCYPGESVKGVLGEDSDWRHEPAQHEHFFKIYIPGVASPFSLVNDTGVGDDLTLGAAFGRFGERRIIWALVQAINNVHRYFHKKTLVEKSDLDDMYKRVVLNKNARRLLSESTPLSKPINNVRSAAPDRDTTAFIYFQYLLQRLHSAVSQHWQDNRTGIPKKIDPAIVKTIHISIFGFSRGATQARAFTNWLHSICALDSHILGKKNGLTLGGFNVQFDFLGVFDTVASIGAGNTLGNSIFGRQLDGHSAWADSEDSLRIPSGLQCLHLVAAHEVRRSFPLDSISVGGVISTGCQEIVLPGAHSDVGGGYGPSEQGKGVEAKGADMMSRIPLLMMYKTARLSGVPLKLEHANEEAKKGFRVTPKTISDFNAYIATCVEKQGPIHKIMREHGRKYIEWRTFRKLSGKGSIVKIPSFARASTLHQNDIHSASIEFEQELGAFVQWFKERGARYFSHVQKPGFDNEEKSEWKEIARWWNENAMPTTPVIQFFDEYIHDSRASFKLDGADNANDLRRDLSEWLKRKKFAQSQNDPRGERAMANLDGLDPAKRKAADDFSKTGKIPRMVNSGREPMVYPVYAGYLRFRKIYGGSDEVLLGSVTENLDSDRKFA</sequence>
<protein>
    <submittedName>
        <fullName evidence="2">DUF2235 domain-containing protein</fullName>
    </submittedName>
</protein>
<dbReference type="PANTHER" id="PTHR33840">
    <property type="match status" value="1"/>
</dbReference>
<reference evidence="2 3" key="1">
    <citation type="submission" date="2020-04" db="EMBL/GenBank/DDBJ databases">
        <title>Massilia sp. nov., a cold adapted bacteria isolated from Arctic soil.</title>
        <authorList>
            <person name="Son J."/>
            <person name="Ka J.-O."/>
        </authorList>
    </citation>
    <scope>NUCLEOTIDE SEQUENCE [LARGE SCALE GENOMIC DNA]</scope>
    <source>
        <strain evidence="2 3">ML15P13</strain>
    </source>
</reference>
<dbReference type="Pfam" id="PF09994">
    <property type="entry name" value="T6SS_Tle1-like_cat"/>
    <property type="match status" value="1"/>
</dbReference>
<accession>A0A7Y2JXE2</accession>
<comment type="caution">
    <text evidence="2">The sequence shown here is derived from an EMBL/GenBank/DDBJ whole genome shotgun (WGS) entry which is preliminary data.</text>
</comment>
<evidence type="ECO:0000313" key="3">
    <source>
        <dbReference type="Proteomes" id="UP000533905"/>
    </source>
</evidence>
<feature type="domain" description="T6SS Phospholipase effector Tle1-like catalytic" evidence="1">
    <location>
        <begin position="298"/>
        <end position="420"/>
    </location>
</feature>
<name>A0A7Y2JXE2_9BURK</name>
<dbReference type="RefSeq" id="WP_171082599.1">
    <property type="nucleotide sequence ID" value="NZ_JABAIV010000002.1"/>
</dbReference>
<dbReference type="AlphaFoldDB" id="A0A7Y2JXE2"/>
<dbReference type="InterPro" id="IPR018712">
    <property type="entry name" value="Tle1-like_cat"/>
</dbReference>
<dbReference type="PANTHER" id="PTHR33840:SF1">
    <property type="entry name" value="TLE1 PHOSPHOLIPASE DOMAIN-CONTAINING PROTEIN"/>
    <property type="match status" value="1"/>
</dbReference>
<evidence type="ECO:0000313" key="2">
    <source>
        <dbReference type="EMBL" id="NNG22762.1"/>
    </source>
</evidence>
<evidence type="ECO:0000259" key="1">
    <source>
        <dbReference type="Pfam" id="PF09994"/>
    </source>
</evidence>
<organism evidence="2 3">
    <name type="scientific">Telluria aromaticivorans</name>
    <dbReference type="NCBI Taxonomy" id="2725995"/>
    <lineage>
        <taxon>Bacteria</taxon>
        <taxon>Pseudomonadati</taxon>
        <taxon>Pseudomonadota</taxon>
        <taxon>Betaproteobacteria</taxon>
        <taxon>Burkholderiales</taxon>
        <taxon>Oxalobacteraceae</taxon>
        <taxon>Telluria group</taxon>
        <taxon>Telluria</taxon>
    </lineage>
</organism>
<gene>
    <name evidence="2" type="ORF">HGB41_07065</name>
</gene>